<comment type="caution">
    <text evidence="3">The sequence shown here is derived from an EMBL/GenBank/DDBJ whole genome shotgun (WGS) entry which is preliminary data.</text>
</comment>
<protein>
    <submittedName>
        <fullName evidence="3">Uncharacterized protein</fullName>
    </submittedName>
</protein>
<dbReference type="InterPro" id="IPR027417">
    <property type="entry name" value="P-loop_NTPase"/>
</dbReference>
<dbReference type="GO" id="GO:0005525">
    <property type="term" value="F:GTP binding"/>
    <property type="evidence" value="ECO:0007669"/>
    <property type="project" value="UniProtKB-KW"/>
</dbReference>
<dbReference type="SMART" id="SM00175">
    <property type="entry name" value="RAB"/>
    <property type="match status" value="1"/>
</dbReference>
<name>A0A8S3ZP62_9EUPU</name>
<dbReference type="SMART" id="SM00174">
    <property type="entry name" value="RHO"/>
    <property type="match status" value="1"/>
</dbReference>
<dbReference type="SUPFAM" id="SSF52540">
    <property type="entry name" value="P-loop containing nucleoside triphosphate hydrolases"/>
    <property type="match status" value="1"/>
</dbReference>
<gene>
    <name evidence="3" type="ORF">CUNI_LOCUS15176</name>
</gene>
<evidence type="ECO:0000256" key="1">
    <source>
        <dbReference type="ARBA" id="ARBA00022741"/>
    </source>
</evidence>
<keyword evidence="4" id="KW-1185">Reference proteome</keyword>
<dbReference type="AlphaFoldDB" id="A0A8S3ZP62"/>
<dbReference type="EMBL" id="CAJHNH020003591">
    <property type="protein sequence ID" value="CAG5129618.1"/>
    <property type="molecule type" value="Genomic_DNA"/>
</dbReference>
<dbReference type="Pfam" id="PF00071">
    <property type="entry name" value="Ras"/>
    <property type="match status" value="1"/>
</dbReference>
<organism evidence="3 4">
    <name type="scientific">Candidula unifasciata</name>
    <dbReference type="NCBI Taxonomy" id="100452"/>
    <lineage>
        <taxon>Eukaryota</taxon>
        <taxon>Metazoa</taxon>
        <taxon>Spiralia</taxon>
        <taxon>Lophotrochozoa</taxon>
        <taxon>Mollusca</taxon>
        <taxon>Gastropoda</taxon>
        <taxon>Heterobranchia</taxon>
        <taxon>Euthyneura</taxon>
        <taxon>Panpulmonata</taxon>
        <taxon>Eupulmonata</taxon>
        <taxon>Stylommatophora</taxon>
        <taxon>Helicina</taxon>
        <taxon>Helicoidea</taxon>
        <taxon>Geomitridae</taxon>
        <taxon>Candidula</taxon>
    </lineage>
</organism>
<dbReference type="PROSITE" id="PS51419">
    <property type="entry name" value="RAB"/>
    <property type="match status" value="1"/>
</dbReference>
<accession>A0A8S3ZP62</accession>
<dbReference type="InterPro" id="IPR001806">
    <property type="entry name" value="Small_GTPase"/>
</dbReference>
<dbReference type="Proteomes" id="UP000678393">
    <property type="component" value="Unassembled WGS sequence"/>
</dbReference>
<dbReference type="GO" id="GO:0003924">
    <property type="term" value="F:GTPase activity"/>
    <property type="evidence" value="ECO:0007669"/>
    <property type="project" value="InterPro"/>
</dbReference>
<dbReference type="PROSITE" id="PS51421">
    <property type="entry name" value="RAS"/>
    <property type="match status" value="1"/>
</dbReference>
<sequence length="156" mass="18051">MKIKVQLWDIAGQERYALLTRSFYMYARGCIIMFDLNNPDSFENVRKWKQVLDKNTADEVYAPIPCLLVANKLDLPQRAVTDSQVEEMCRELSCVQWTPVSVKEGIHVNEAVTYLLDVILGRSPRSYTQSEFEIIDHIHLADFVEQPKKKTCKACH</sequence>
<reference evidence="3" key="1">
    <citation type="submission" date="2021-04" db="EMBL/GenBank/DDBJ databases">
        <authorList>
            <consortium name="Molecular Ecology Group"/>
        </authorList>
    </citation>
    <scope>NUCLEOTIDE SEQUENCE</scope>
</reference>
<dbReference type="OrthoDB" id="245989at2759"/>
<dbReference type="InterPro" id="IPR005225">
    <property type="entry name" value="Small_GTP-bd"/>
</dbReference>
<dbReference type="PANTHER" id="PTHR47977">
    <property type="entry name" value="RAS-RELATED PROTEIN RAB"/>
    <property type="match status" value="1"/>
</dbReference>
<evidence type="ECO:0000313" key="4">
    <source>
        <dbReference type="Proteomes" id="UP000678393"/>
    </source>
</evidence>
<dbReference type="SMART" id="SM00173">
    <property type="entry name" value="RAS"/>
    <property type="match status" value="1"/>
</dbReference>
<dbReference type="NCBIfam" id="TIGR00231">
    <property type="entry name" value="small_GTP"/>
    <property type="match status" value="1"/>
</dbReference>
<evidence type="ECO:0000313" key="3">
    <source>
        <dbReference type="EMBL" id="CAG5129618.1"/>
    </source>
</evidence>
<evidence type="ECO:0000256" key="2">
    <source>
        <dbReference type="ARBA" id="ARBA00023134"/>
    </source>
</evidence>
<proteinExistence type="predicted"/>
<keyword evidence="1" id="KW-0547">Nucleotide-binding</keyword>
<dbReference type="Gene3D" id="3.40.50.300">
    <property type="entry name" value="P-loop containing nucleotide triphosphate hydrolases"/>
    <property type="match status" value="1"/>
</dbReference>
<dbReference type="InterPro" id="IPR050227">
    <property type="entry name" value="Rab"/>
</dbReference>
<keyword evidence="2" id="KW-0342">GTP-binding</keyword>